<dbReference type="SUPFAM" id="SSF52129">
    <property type="entry name" value="Caspase-like"/>
    <property type="match status" value="1"/>
</dbReference>
<evidence type="ECO:0000313" key="5">
    <source>
        <dbReference type="Proteomes" id="UP001596415"/>
    </source>
</evidence>
<evidence type="ECO:0000313" key="4">
    <source>
        <dbReference type="EMBL" id="MFC7356604.1"/>
    </source>
</evidence>
<protein>
    <submittedName>
        <fullName evidence="4">Type IX secretion system sortase PorU</fullName>
    </submittedName>
</protein>
<dbReference type="InterPro" id="IPR026444">
    <property type="entry name" value="Secre_tail"/>
</dbReference>
<evidence type="ECO:0000256" key="2">
    <source>
        <dbReference type="SAM" id="SignalP"/>
    </source>
</evidence>
<dbReference type="RefSeq" id="WP_380216452.1">
    <property type="nucleotide sequence ID" value="NZ_JBHTBN010000001.1"/>
</dbReference>
<keyword evidence="5" id="KW-1185">Reference proteome</keyword>
<evidence type="ECO:0000259" key="3">
    <source>
        <dbReference type="Pfam" id="PF01364"/>
    </source>
</evidence>
<dbReference type="InterPro" id="IPR001769">
    <property type="entry name" value="Gingipain"/>
</dbReference>
<dbReference type="NCBIfam" id="NF033707">
    <property type="entry name" value="T9SS_sortase"/>
    <property type="match status" value="1"/>
</dbReference>
<organism evidence="4 5">
    <name type="scientific">Jejudonia soesokkakensis</name>
    <dbReference type="NCBI Taxonomy" id="1323432"/>
    <lineage>
        <taxon>Bacteria</taxon>
        <taxon>Pseudomonadati</taxon>
        <taxon>Bacteroidota</taxon>
        <taxon>Flavobacteriia</taxon>
        <taxon>Flavobacteriales</taxon>
        <taxon>Flavobacteriaceae</taxon>
        <taxon>Jejudonia</taxon>
    </lineage>
</organism>
<dbReference type="Proteomes" id="UP001596415">
    <property type="component" value="Unassembled WGS sequence"/>
</dbReference>
<dbReference type="Pfam" id="PF01364">
    <property type="entry name" value="Peptidase_C25"/>
    <property type="match status" value="1"/>
</dbReference>
<accession>A0ABW2MQG9</accession>
<dbReference type="Gene3D" id="3.40.50.10390">
    <property type="entry name" value="Gingipain r, domain 1"/>
    <property type="match status" value="1"/>
</dbReference>
<dbReference type="NCBIfam" id="TIGR04183">
    <property type="entry name" value="Por_Secre_tail"/>
    <property type="match status" value="1"/>
</dbReference>
<feature type="domain" description="Gingipain" evidence="3">
    <location>
        <begin position="542"/>
        <end position="911"/>
    </location>
</feature>
<dbReference type="Gene3D" id="3.40.50.1460">
    <property type="match status" value="1"/>
</dbReference>
<proteinExistence type="predicted"/>
<gene>
    <name evidence="4" type="primary">porU</name>
    <name evidence="4" type="ORF">ACFQO1_02815</name>
</gene>
<dbReference type="InterPro" id="IPR029031">
    <property type="entry name" value="Gingipain_N_sf"/>
</dbReference>
<feature type="chain" id="PRO_5046911653" evidence="2">
    <location>
        <begin position="20"/>
        <end position="1281"/>
    </location>
</feature>
<sequence>MKKTILYFLFLVVPCLLMAQSKNISIDWSSFSESSSFQKQKTTLTKQQQKERAINSINLMIDDERIKFATQWKDNIFAEPNSLEVSNIRYSTLSSSEISKINTSLVPETFTATIKSTKARDIIYTMIEATPIIKANGVYKRVLSFNVVYNQLQNRPVFKQPITNSVLATHNFFKFRIDKTGVHRITKDFLEDLGMNTNNINPENLKVYGHGGKPLPLLNSLNTQFDLPETPIKIVGGEDGSFDSGDFIVFFGTSTEGYDAENDSFLNPYSDESYYYVTADGGPGLRVQPMIEPSGNANRTFTSFHDTQFHEVDEESPSRLGRRWFGNRFDIENEQSYTFEFPNIVAGENITYRIKVIGVSETSTSMALAINGTSLNPVTFTPVSSSTLIRGNQFFGQIPAAGETINIDLNYSNAGNPQSNAYIDYIRVTAQRALQGTKGQLLFLNEDAAIFSGIVEYQISNAAQFTEVWDVTDPFAITSKLNENQTGIFTFKATLGTERTYVAVNPEDYFAPIEIAASRVVNQNLKGTIFNDSSGNFQDIDYLIIAPPFLLQPALRLANHHRNLSGLRVKVVTTDKIYEEFSSGKLDISGIRNFVKYVYDNASSSENRIKYLCLFGDTTVDYRDRLSNNNNAVPIFHTLSSQSTVSSFMSDDFFGNMDDSEGTMDGADKLDIAVGRILADNVQLGNDLVNKIINYGAEEAYGNWRNNFVLISDDVDEEYEYLDLEVTLDAIGDQIEAEKPFINVKKIHTDAFQQETSAGGDRYPTVNERIKDVIDVGALIITYFGHGGEDGVAKEFIFTKDDGQNLQNSKRLPLLVTVTCEYTKFDNPSRITAGELIYWNREGGVISLITTTRSITVTLGVQFNQVLAPELFGYGTTNYNTAAEALRVSKNNITDVLRRVVFYVGDPAMQLAFPQPQVRLTTLNGQPIAGATDVLQALSRVTLGGEVLDANGNLQSNYNGVLEAKIFDKKVDRQTLGNDGVRGDDGQLLILNFQTLGEGIFNGQASVTNGLFEFEFVVPRDIQIPLGNGRASLYTKKEGALEDQTGVNFDLRIGGLNENAPEDNQGPEIQLFMNDESFTSGGITDDSPILIAKLQDENGLNTASGIGHDMIAILDGDEANPFVVNEYYQGDVDDFTKGTMNFKFRDLEEGLHTLTFKAWDVYNNSSTAELQFVVAGDDELKITRVLNYPNPFVDYTEFWFNHNRPLEPLEVQVQVFTVTGKVVWTKNQIITNEGFLSRDIVWDGRDDFGDKIGKGVYVYKITVKSSLTNKRVEKFEKLVIL</sequence>
<feature type="signal peptide" evidence="2">
    <location>
        <begin position="1"/>
        <end position="19"/>
    </location>
</feature>
<keyword evidence="1 2" id="KW-0732">Signal</keyword>
<reference evidence="5" key="1">
    <citation type="journal article" date="2019" name="Int. J. Syst. Evol. Microbiol.">
        <title>The Global Catalogue of Microorganisms (GCM) 10K type strain sequencing project: providing services to taxonomists for standard genome sequencing and annotation.</title>
        <authorList>
            <consortium name="The Broad Institute Genomics Platform"/>
            <consortium name="The Broad Institute Genome Sequencing Center for Infectious Disease"/>
            <person name="Wu L."/>
            <person name="Ma J."/>
        </authorList>
    </citation>
    <scope>NUCLEOTIDE SEQUENCE [LARGE SCALE GENOMIC DNA]</scope>
    <source>
        <strain evidence="5">CGMCC 1.16306</strain>
    </source>
</reference>
<comment type="caution">
    <text evidence="4">The sequence shown here is derived from an EMBL/GenBank/DDBJ whole genome shotgun (WGS) entry which is preliminary data.</text>
</comment>
<name>A0ABW2MQG9_9FLAO</name>
<dbReference type="EMBL" id="JBHTBN010000001">
    <property type="protein sequence ID" value="MFC7356604.1"/>
    <property type="molecule type" value="Genomic_DNA"/>
</dbReference>
<dbReference type="InterPro" id="IPR029030">
    <property type="entry name" value="Caspase-like_dom_sf"/>
</dbReference>
<evidence type="ECO:0000256" key="1">
    <source>
        <dbReference type="ARBA" id="ARBA00022729"/>
    </source>
</evidence>
<dbReference type="CDD" id="cd02258">
    <property type="entry name" value="Peptidase_C25_N"/>
    <property type="match status" value="1"/>
</dbReference>
<dbReference type="Gene3D" id="2.60.40.4070">
    <property type="match status" value="1"/>
</dbReference>